<evidence type="ECO:0000313" key="9">
    <source>
        <dbReference type="EMBL" id="PWJ78942.1"/>
    </source>
</evidence>
<feature type="binding site" evidence="5">
    <location>
        <position position="81"/>
    </location>
    <ligand>
        <name>ATP</name>
        <dbReference type="ChEBI" id="CHEBI:30616"/>
    </ligand>
</feature>
<dbReference type="Pfam" id="PF16472">
    <property type="entry name" value="DUF5050"/>
    <property type="match status" value="2"/>
</dbReference>
<dbReference type="SUPFAM" id="SSF63825">
    <property type="entry name" value="YWTD domain"/>
    <property type="match status" value="1"/>
</dbReference>
<dbReference type="SUPFAM" id="SSF69304">
    <property type="entry name" value="Tricorn protease N-terminal domain"/>
    <property type="match status" value="1"/>
</dbReference>
<feature type="region of interest" description="Disordered" evidence="6">
    <location>
        <begin position="748"/>
        <end position="785"/>
    </location>
</feature>
<dbReference type="EMBL" id="QGGY01000001">
    <property type="protein sequence ID" value="PWJ78942.1"/>
    <property type="molecule type" value="Genomic_DNA"/>
</dbReference>
<evidence type="ECO:0000256" key="7">
    <source>
        <dbReference type="SAM" id="Phobius"/>
    </source>
</evidence>
<organism evidence="9 10">
    <name type="scientific">Murimonas intestini</name>
    <dbReference type="NCBI Taxonomy" id="1337051"/>
    <lineage>
        <taxon>Bacteria</taxon>
        <taxon>Bacillati</taxon>
        <taxon>Bacillota</taxon>
        <taxon>Clostridia</taxon>
        <taxon>Lachnospirales</taxon>
        <taxon>Lachnospiraceae</taxon>
        <taxon>Murimonas</taxon>
    </lineage>
</organism>
<dbReference type="AlphaFoldDB" id="A0AB73T9N6"/>
<reference evidence="9 10" key="1">
    <citation type="submission" date="2018-05" db="EMBL/GenBank/DDBJ databases">
        <authorList>
            <person name="Goeker M."/>
            <person name="Huntemann M."/>
            <person name="Clum A."/>
            <person name="Pillay M."/>
            <person name="Palaniappan K."/>
            <person name="Varghese N."/>
            <person name="Mikhailova N."/>
            <person name="Stamatis D."/>
            <person name="Reddy T."/>
            <person name="Daum C."/>
            <person name="Shapiro N."/>
            <person name="Ivanova N."/>
            <person name="Kyrpides N."/>
            <person name="Woyke T."/>
        </authorList>
    </citation>
    <scope>NUCLEOTIDE SEQUENCE [LARGE SCALE GENOMIC DNA]</scope>
    <source>
        <strain evidence="9 10">DSM 26524</strain>
    </source>
</reference>
<dbReference type="InterPro" id="IPR032485">
    <property type="entry name" value="LRP1-like_beta_prop"/>
</dbReference>
<feature type="transmembrane region" description="Helical" evidence="7">
    <location>
        <begin position="410"/>
        <end position="429"/>
    </location>
</feature>
<dbReference type="RefSeq" id="WP_257497400.1">
    <property type="nucleotide sequence ID" value="NZ_JANKBI010000001.1"/>
</dbReference>
<dbReference type="SUPFAM" id="SSF56112">
    <property type="entry name" value="Protein kinase-like (PK-like)"/>
    <property type="match status" value="1"/>
</dbReference>
<comment type="caution">
    <text evidence="9">The sequence shown here is derived from an EMBL/GenBank/DDBJ whole genome shotgun (WGS) entry which is preliminary data.</text>
</comment>
<dbReference type="GO" id="GO:0005829">
    <property type="term" value="C:cytosol"/>
    <property type="evidence" value="ECO:0007669"/>
    <property type="project" value="TreeGrafter"/>
</dbReference>
<dbReference type="InterPro" id="IPR011009">
    <property type="entry name" value="Kinase-like_dom_sf"/>
</dbReference>
<dbReference type="GO" id="GO:0000407">
    <property type="term" value="C:phagophore assembly site"/>
    <property type="evidence" value="ECO:0007669"/>
    <property type="project" value="TreeGrafter"/>
</dbReference>
<keyword evidence="9" id="KW-0723">Serine/threonine-protein kinase</keyword>
<feature type="compositionally biased region" description="Basic and acidic residues" evidence="6">
    <location>
        <begin position="354"/>
        <end position="364"/>
    </location>
</feature>
<keyword evidence="10" id="KW-1185">Reference proteome</keyword>
<keyword evidence="2 5" id="KW-0547">Nucleotide-binding</keyword>
<keyword evidence="7" id="KW-1133">Transmembrane helix</keyword>
<dbReference type="GO" id="GO:0004674">
    <property type="term" value="F:protein serine/threonine kinase activity"/>
    <property type="evidence" value="ECO:0007669"/>
    <property type="project" value="UniProtKB-KW"/>
</dbReference>
<keyword evidence="7" id="KW-0472">Membrane</keyword>
<accession>A0AB73T9N6</accession>
<feature type="compositionally biased region" description="Basic and acidic residues" evidence="6">
    <location>
        <begin position="748"/>
        <end position="765"/>
    </location>
</feature>
<keyword evidence="1" id="KW-0808">Transferase</keyword>
<dbReference type="InterPro" id="IPR008266">
    <property type="entry name" value="Tyr_kinase_AS"/>
</dbReference>
<proteinExistence type="predicted"/>
<dbReference type="PANTHER" id="PTHR24348:SF22">
    <property type="entry name" value="NON-SPECIFIC SERINE_THREONINE PROTEIN KINASE"/>
    <property type="match status" value="1"/>
</dbReference>
<evidence type="ECO:0000256" key="3">
    <source>
        <dbReference type="ARBA" id="ARBA00022777"/>
    </source>
</evidence>
<protein>
    <submittedName>
        <fullName evidence="9">Serine/threonine protein kinase</fullName>
    </submittedName>
</protein>
<dbReference type="InterPro" id="IPR000719">
    <property type="entry name" value="Prot_kinase_dom"/>
</dbReference>
<feature type="domain" description="Protein kinase" evidence="8">
    <location>
        <begin position="52"/>
        <end position="325"/>
    </location>
</feature>
<evidence type="ECO:0000256" key="5">
    <source>
        <dbReference type="PROSITE-ProRule" id="PRU10141"/>
    </source>
</evidence>
<feature type="compositionally biased region" description="Basic and acidic residues" evidence="6">
    <location>
        <begin position="371"/>
        <end position="381"/>
    </location>
</feature>
<evidence type="ECO:0000256" key="4">
    <source>
        <dbReference type="ARBA" id="ARBA00022840"/>
    </source>
</evidence>
<dbReference type="PROSITE" id="PS00107">
    <property type="entry name" value="PROTEIN_KINASE_ATP"/>
    <property type="match status" value="1"/>
</dbReference>
<dbReference type="GO" id="GO:0005776">
    <property type="term" value="C:autophagosome"/>
    <property type="evidence" value="ECO:0007669"/>
    <property type="project" value="TreeGrafter"/>
</dbReference>
<dbReference type="GO" id="GO:0005524">
    <property type="term" value="F:ATP binding"/>
    <property type="evidence" value="ECO:0007669"/>
    <property type="project" value="UniProtKB-UniRule"/>
</dbReference>
<evidence type="ECO:0000259" key="8">
    <source>
        <dbReference type="PROSITE" id="PS50011"/>
    </source>
</evidence>
<sequence length="1114" mass="125773">MRKEIDPNMLCMGCMREREKLQGPCQFCGFDEEAQAGPSYHLPCRSILNGKYLVGRVLGEGGFGITYLGWDLNLDMKVAIKEYYPSGLVTRQAPGVSDVVNYGGEKAVYFDSGKNKFMDEAKTLAKFYSMPGIVSVKDFFMESNTSYIVMEYLDGMTLKQYLKVQGGRIPVQVVINWMRPVIHSMAKVHKAGLIHRDISPDNIMLTTESGIKLLDFGSARDVSPDGERSLSVLLKPGYAPEEQYRSHGNQGAWTDVYALCATIYKCITGETPPEPLERMIEDSLVPPSKLGVVLPEHQEKAILKGLSLRAEDRYQSMEELEAALYGDAVTGQGEQAAVPVRVDLPYKSAVLEKADAKTEDRTSDRISGGQEEEKKETDTSWEELRKLSGIYKTEGKSGEKREGNAKKKKILAAAAAVAVIFCIVLAVGLHKGESKYGNSPCNLMLNGGYMVKAEENKYIYSDLQKIGGEIKLTEIKEVSGINKYSTPEDFMKEPACRFSVWNDSLYYLKWNDSSLYRSTLWGADETKLLEDCSVYQIVDGDIYYVDTSGTLYLTDINGEEKTELAGYTAGCFAVRKGEVYYMDVGEVDGRFCYKLYKTKKGGKERELLAFLDTSAFVVDKDYIYAYQKNENTGYYIEKISLDGKKRENTEIVINNAAFNITDDQIYYSNAEDSGYLYTANKDGTQKRKVSDLIPISIYVLESKNSSGSEDVICLGSDFKWYDCYYSEPELIFEESIDGEAEGITEKEIKAEKSETEKPQTEKPQIEKPQVQTEETAAAETTAPQYQEPGTGEIQAVQEETAMMDSGVMINGVKYGNTPCNMMQSDLHSAVIAADGTFFESRYGEGIEGHTDAGSAIQKLDSGQDFSRLSIYEGYLYYVDNFELYRKDLQKDSEPELIVKHIYTYQIVDGIIYYTNASSELKSVNINDFTWKMIKRNVNYHFLSVEDNWIYFCLEAEKNEESEVYNYALYKIRTDGSDERKICDIPGEDYPGPYFCVVDSKIYYSEPFEGEFLLKSIDVEGAPVQLPKISMKESDLFQIIDGWIYYADSRHPYDLMKTPIDGSEPSVGIFNEYVGNFYQVGNRLHVYTLSDNLWSFYSIDFDGGNKTKIYDFSKF</sequence>
<dbReference type="Gene3D" id="1.10.510.10">
    <property type="entry name" value="Transferase(Phosphotransferase) domain 1"/>
    <property type="match status" value="1"/>
</dbReference>
<dbReference type="Proteomes" id="UP000245412">
    <property type="component" value="Unassembled WGS sequence"/>
</dbReference>
<evidence type="ECO:0000313" key="10">
    <source>
        <dbReference type="Proteomes" id="UP000245412"/>
    </source>
</evidence>
<keyword evidence="7" id="KW-0812">Transmembrane</keyword>
<dbReference type="InterPro" id="IPR045269">
    <property type="entry name" value="Atg1-like"/>
</dbReference>
<evidence type="ECO:0000256" key="6">
    <source>
        <dbReference type="SAM" id="MobiDB-lite"/>
    </source>
</evidence>
<dbReference type="GO" id="GO:0016020">
    <property type="term" value="C:membrane"/>
    <property type="evidence" value="ECO:0007669"/>
    <property type="project" value="TreeGrafter"/>
</dbReference>
<dbReference type="Gene3D" id="3.30.200.20">
    <property type="entry name" value="Phosphorylase Kinase, domain 1"/>
    <property type="match status" value="1"/>
</dbReference>
<dbReference type="InterPro" id="IPR017441">
    <property type="entry name" value="Protein_kinase_ATP_BS"/>
</dbReference>
<feature type="compositionally biased region" description="Low complexity" evidence="6">
    <location>
        <begin position="769"/>
        <end position="785"/>
    </location>
</feature>
<keyword evidence="3 9" id="KW-0418">Kinase</keyword>
<dbReference type="PROSITE" id="PS00109">
    <property type="entry name" value="PROTEIN_KINASE_TYR"/>
    <property type="match status" value="1"/>
</dbReference>
<feature type="region of interest" description="Disordered" evidence="6">
    <location>
        <begin position="354"/>
        <end position="381"/>
    </location>
</feature>
<keyword evidence="4 5" id="KW-0067">ATP-binding</keyword>
<dbReference type="PANTHER" id="PTHR24348">
    <property type="entry name" value="SERINE/THREONINE-PROTEIN KINASE UNC-51-RELATED"/>
    <property type="match status" value="1"/>
</dbReference>
<dbReference type="Pfam" id="PF00069">
    <property type="entry name" value="Pkinase"/>
    <property type="match status" value="1"/>
</dbReference>
<dbReference type="PROSITE" id="PS50011">
    <property type="entry name" value="PROTEIN_KINASE_DOM"/>
    <property type="match status" value="1"/>
</dbReference>
<evidence type="ECO:0000256" key="1">
    <source>
        <dbReference type="ARBA" id="ARBA00022679"/>
    </source>
</evidence>
<gene>
    <name evidence="9" type="ORF">C7383_101318</name>
</gene>
<dbReference type="CDD" id="cd14014">
    <property type="entry name" value="STKc_PknB_like"/>
    <property type="match status" value="1"/>
</dbReference>
<evidence type="ECO:0000256" key="2">
    <source>
        <dbReference type="ARBA" id="ARBA00022741"/>
    </source>
</evidence>
<name>A0AB73T9N6_9FIRM</name>